<feature type="domain" description="Caspase family p20" evidence="9">
    <location>
        <begin position="92"/>
        <end position="216"/>
    </location>
</feature>
<dbReference type="Gene3D" id="3.40.50.1460">
    <property type="match status" value="1"/>
</dbReference>
<dbReference type="GO" id="GO:0004197">
    <property type="term" value="F:cysteine-type endopeptidase activity"/>
    <property type="evidence" value="ECO:0007669"/>
    <property type="project" value="InterPro"/>
</dbReference>
<gene>
    <name evidence="10" type="primary">CASP2</name>
    <name evidence="10" type="ORF">BLAG_LOCUS4605</name>
</gene>
<keyword evidence="2" id="KW-0645">Protease</keyword>
<dbReference type="CDD" id="cd00032">
    <property type="entry name" value="CASc"/>
    <property type="match status" value="1"/>
</dbReference>
<evidence type="ECO:0000256" key="7">
    <source>
        <dbReference type="SAM" id="MobiDB-lite"/>
    </source>
</evidence>
<dbReference type="Proteomes" id="UP000838412">
    <property type="component" value="Chromosome 11"/>
</dbReference>
<dbReference type="InterPro" id="IPR016129">
    <property type="entry name" value="Caspase_his_AS"/>
</dbReference>
<evidence type="ECO:0000259" key="8">
    <source>
        <dbReference type="PROSITE" id="PS50207"/>
    </source>
</evidence>
<dbReference type="InterPro" id="IPR011600">
    <property type="entry name" value="Pept_C14_caspase"/>
</dbReference>
<evidence type="ECO:0000256" key="2">
    <source>
        <dbReference type="ARBA" id="ARBA00022670"/>
    </source>
</evidence>
<organism evidence="10 11">
    <name type="scientific">Branchiostoma lanceolatum</name>
    <name type="common">Common lancelet</name>
    <name type="synonym">Amphioxus lanceolatum</name>
    <dbReference type="NCBI Taxonomy" id="7740"/>
    <lineage>
        <taxon>Eukaryota</taxon>
        <taxon>Metazoa</taxon>
        <taxon>Chordata</taxon>
        <taxon>Cephalochordata</taxon>
        <taxon>Leptocardii</taxon>
        <taxon>Amphioxiformes</taxon>
        <taxon>Branchiostomatidae</taxon>
        <taxon>Branchiostoma</taxon>
    </lineage>
</organism>
<dbReference type="InterPro" id="IPR002138">
    <property type="entry name" value="Pept_C14_p10"/>
</dbReference>
<evidence type="ECO:0000313" key="11">
    <source>
        <dbReference type="Proteomes" id="UP000838412"/>
    </source>
</evidence>
<name>A0A8J9W0Q0_BRALA</name>
<dbReference type="SUPFAM" id="SSF52129">
    <property type="entry name" value="Caspase-like"/>
    <property type="match status" value="1"/>
</dbReference>
<dbReference type="SMART" id="SM00115">
    <property type="entry name" value="CASc"/>
    <property type="match status" value="1"/>
</dbReference>
<dbReference type="InterPro" id="IPR001309">
    <property type="entry name" value="Pept_C14_p20"/>
</dbReference>
<feature type="region of interest" description="Disordered" evidence="7">
    <location>
        <begin position="42"/>
        <end position="63"/>
    </location>
</feature>
<evidence type="ECO:0000256" key="6">
    <source>
        <dbReference type="RuleBase" id="RU003971"/>
    </source>
</evidence>
<evidence type="ECO:0000256" key="4">
    <source>
        <dbReference type="ARBA" id="ARBA00022801"/>
    </source>
</evidence>
<evidence type="ECO:0000256" key="5">
    <source>
        <dbReference type="PIRSR" id="PIRSR038001-1"/>
    </source>
</evidence>
<evidence type="ECO:0000259" key="9">
    <source>
        <dbReference type="PROSITE" id="PS50208"/>
    </source>
</evidence>
<accession>A0A8J9W0Q0</accession>
<dbReference type="PIRSF" id="PIRSF038001">
    <property type="entry name" value="Caspase_ICE"/>
    <property type="match status" value="1"/>
</dbReference>
<evidence type="ECO:0000256" key="1">
    <source>
        <dbReference type="ARBA" id="ARBA00010134"/>
    </source>
</evidence>
<dbReference type="InterPro" id="IPR029030">
    <property type="entry name" value="Caspase-like_dom_sf"/>
</dbReference>
<dbReference type="OrthoDB" id="10004338at2759"/>
<evidence type="ECO:0000256" key="3">
    <source>
        <dbReference type="ARBA" id="ARBA00022703"/>
    </source>
</evidence>
<sequence length="353" mass="38813">MYSCSNMAQAEGALLGIEGDLKQLQIDDKLLSPLEQPTSLQAACEGDKRRTGSVVPERSPRGGVTLGLQPSSLQFFHKVSQGPSVYPMVTTPRGHALIVNNSVFDGDLSDRKGADVDVRITDNLLTSLGFTVKQLLNKSAQEMLKELEYFSKLDDHKDGSCCIVFLMSHGQEGCIIGRDGQTVRLKKIFGLFDNIHCQKLLGKPKLFFIQSCRGANVDRGTVSPRDVPDAGGVLNGQSLSCQLFGPTGAGEDVPDAARCVDQPTRTDMFFGYATQEGNMAFRNETQGSWYIQAIDQVFRQRAKDTHVADMMTMVNRMVAEKTAQSESLRYTGGKEASEYLSNLQKNLYFFPSL</sequence>
<dbReference type="GO" id="GO:0006508">
    <property type="term" value="P:proteolysis"/>
    <property type="evidence" value="ECO:0007669"/>
    <property type="project" value="UniProtKB-KW"/>
</dbReference>
<dbReference type="AlphaFoldDB" id="A0A8J9W0Q0"/>
<dbReference type="PROSITE" id="PS01121">
    <property type="entry name" value="CASPASE_HIS"/>
    <property type="match status" value="1"/>
</dbReference>
<dbReference type="GO" id="GO:0006915">
    <property type="term" value="P:apoptotic process"/>
    <property type="evidence" value="ECO:0007669"/>
    <property type="project" value="UniProtKB-KW"/>
</dbReference>
<dbReference type="Pfam" id="PF00656">
    <property type="entry name" value="Peptidase_C14"/>
    <property type="match status" value="1"/>
</dbReference>
<keyword evidence="3" id="KW-0053">Apoptosis</keyword>
<keyword evidence="11" id="KW-1185">Reference proteome</keyword>
<dbReference type="PANTHER" id="PTHR47901">
    <property type="entry name" value="CASPASE RECRUITMENT DOMAIN-CONTAINING PROTEIN 18"/>
    <property type="match status" value="1"/>
</dbReference>
<feature type="active site" evidence="5">
    <location>
        <position position="169"/>
    </location>
</feature>
<protein>
    <submittedName>
        <fullName evidence="10">CASP2 protein</fullName>
    </submittedName>
</protein>
<feature type="active site" evidence="5">
    <location>
        <position position="212"/>
    </location>
</feature>
<dbReference type="PROSITE" id="PS50207">
    <property type="entry name" value="CASPASE_P10"/>
    <property type="match status" value="1"/>
</dbReference>
<keyword evidence="4" id="KW-0378">Hydrolase</keyword>
<comment type="similarity">
    <text evidence="1 6">Belongs to the peptidase C14A family.</text>
</comment>
<dbReference type="InterPro" id="IPR015917">
    <property type="entry name" value="Pept_C14A"/>
</dbReference>
<evidence type="ECO:0000313" key="10">
    <source>
        <dbReference type="EMBL" id="CAH1240768.1"/>
    </source>
</evidence>
<dbReference type="PROSITE" id="PS50208">
    <property type="entry name" value="CASPASE_P20"/>
    <property type="match status" value="1"/>
</dbReference>
<dbReference type="PANTHER" id="PTHR47901:SF8">
    <property type="entry name" value="CASPASE-3"/>
    <property type="match status" value="1"/>
</dbReference>
<dbReference type="EMBL" id="OV696696">
    <property type="protein sequence ID" value="CAH1240768.1"/>
    <property type="molecule type" value="Genomic_DNA"/>
</dbReference>
<reference evidence="10" key="1">
    <citation type="submission" date="2022-01" db="EMBL/GenBank/DDBJ databases">
        <authorList>
            <person name="Braso-Vives M."/>
        </authorList>
    </citation>
    <scope>NUCLEOTIDE SEQUENCE</scope>
</reference>
<dbReference type="PRINTS" id="PR00376">
    <property type="entry name" value="IL1BCENZYME"/>
</dbReference>
<feature type="domain" description="Caspase family p10" evidence="8">
    <location>
        <begin position="258"/>
        <end position="351"/>
    </location>
</feature>
<proteinExistence type="inferred from homology"/>
<dbReference type="InterPro" id="IPR002398">
    <property type="entry name" value="Pept_C14"/>
</dbReference>